<feature type="transmembrane region" description="Helical" evidence="1">
    <location>
        <begin position="23"/>
        <end position="43"/>
    </location>
</feature>
<dbReference type="Proteomes" id="UP000000600">
    <property type="component" value="Unassembled WGS sequence"/>
</dbReference>
<name>A0DU25_PARTE</name>
<organism evidence="2 3">
    <name type="scientific">Paramecium tetraurelia</name>
    <dbReference type="NCBI Taxonomy" id="5888"/>
    <lineage>
        <taxon>Eukaryota</taxon>
        <taxon>Sar</taxon>
        <taxon>Alveolata</taxon>
        <taxon>Ciliophora</taxon>
        <taxon>Intramacronucleata</taxon>
        <taxon>Oligohymenophorea</taxon>
        <taxon>Peniculida</taxon>
        <taxon>Parameciidae</taxon>
        <taxon>Paramecium</taxon>
    </lineage>
</organism>
<keyword evidence="1" id="KW-0812">Transmembrane</keyword>
<dbReference type="OMA" id="QQMFKEI"/>
<sequence length="535" mass="62145">MIAISLNIDSKSNNSVGFLYGQLIFYSQSIDMLFAIFFLSLIANFSSLQIREMDSLYQYSQESIVISEKAPSIFNAFRYGLWSKYNPLTNILQVGNVGMFDSDCFLLHSAVEELSLALNLIYYDCVDYSSKKVQKTIAFIDNDEVEHSFTITIDPLEYENVWYLFEIIQWPLLERFELRFIYKQETFNRFLNIKKPFKDENLKLIFGGGMIVTNSKIGIITPGTNCNSFQLSGWLKITDIIQNSDVFTYQLIALTSNFQNQLANKNLSPFTLSYKISQIKNQIIVTTYSYTFPSATISFSDDPFLITKELDLTNTLLLWQKLQVQLLDDQLIINVKFYEGHDIYEYNIQQQVNQFKCTQFKLQYGNILQSTANYFKIIVRNMGFNNCNAIDTLQICHYSCEECDGPTSNNCLSCSIESQRIYLPDFKACVCPFDTIDEKKCKSYTDLKFKVSDKRKVMPKCNYGYFEYEDSCLRCPTIINDQFVICLECIQNPQGWSKNSQCEYDLYISKNGEVANQKWRVITLQQMFKEISFFG</sequence>
<keyword evidence="1" id="KW-1133">Transmembrane helix</keyword>
<dbReference type="InterPro" id="IPR009030">
    <property type="entry name" value="Growth_fac_rcpt_cys_sf"/>
</dbReference>
<evidence type="ECO:0000313" key="3">
    <source>
        <dbReference type="Proteomes" id="UP000000600"/>
    </source>
</evidence>
<evidence type="ECO:0000256" key="1">
    <source>
        <dbReference type="SAM" id="Phobius"/>
    </source>
</evidence>
<proteinExistence type="predicted"/>
<dbReference type="OrthoDB" id="10544331at2759"/>
<protein>
    <recommendedName>
        <fullName evidence="4">Insulin-like growth factor binding protein, N-terminal</fullName>
    </recommendedName>
</protein>
<dbReference type="CDD" id="cd00064">
    <property type="entry name" value="FU"/>
    <property type="match status" value="1"/>
</dbReference>
<reference evidence="2 3" key="1">
    <citation type="journal article" date="2006" name="Nature">
        <title>Global trends of whole-genome duplications revealed by the ciliate Paramecium tetraurelia.</title>
        <authorList>
            <consortium name="Genoscope"/>
            <person name="Aury J.-M."/>
            <person name="Jaillon O."/>
            <person name="Duret L."/>
            <person name="Noel B."/>
            <person name="Jubin C."/>
            <person name="Porcel B.M."/>
            <person name="Segurens B."/>
            <person name="Daubin V."/>
            <person name="Anthouard V."/>
            <person name="Aiach N."/>
            <person name="Arnaiz O."/>
            <person name="Billaut A."/>
            <person name="Beisson J."/>
            <person name="Blanc I."/>
            <person name="Bouhouche K."/>
            <person name="Camara F."/>
            <person name="Duharcourt S."/>
            <person name="Guigo R."/>
            <person name="Gogendeau D."/>
            <person name="Katinka M."/>
            <person name="Keller A.-M."/>
            <person name="Kissmehl R."/>
            <person name="Klotz C."/>
            <person name="Koll F."/>
            <person name="Le Moue A."/>
            <person name="Lepere C."/>
            <person name="Malinsky S."/>
            <person name="Nowacki M."/>
            <person name="Nowak J.K."/>
            <person name="Plattner H."/>
            <person name="Poulain J."/>
            <person name="Ruiz F."/>
            <person name="Serrano V."/>
            <person name="Zagulski M."/>
            <person name="Dessen P."/>
            <person name="Betermier M."/>
            <person name="Weissenbach J."/>
            <person name="Scarpelli C."/>
            <person name="Schachter V."/>
            <person name="Sperling L."/>
            <person name="Meyer E."/>
            <person name="Cohen J."/>
            <person name="Wincker P."/>
        </authorList>
    </citation>
    <scope>NUCLEOTIDE SEQUENCE [LARGE SCALE GENOMIC DNA]</scope>
    <source>
        <strain evidence="2 3">Stock d4-2</strain>
    </source>
</reference>
<dbReference type="RefSeq" id="XP_001453939.1">
    <property type="nucleotide sequence ID" value="XM_001453902.1"/>
</dbReference>
<dbReference type="KEGG" id="ptm:GSPATT00039768001"/>
<dbReference type="AlphaFoldDB" id="A0DU25"/>
<keyword evidence="1" id="KW-0472">Membrane</keyword>
<dbReference type="GeneID" id="5039724"/>
<keyword evidence="3" id="KW-1185">Reference proteome</keyword>
<dbReference type="InterPro" id="IPR006212">
    <property type="entry name" value="Furin_repeat"/>
</dbReference>
<evidence type="ECO:0008006" key="4">
    <source>
        <dbReference type="Google" id="ProtNLM"/>
    </source>
</evidence>
<evidence type="ECO:0000313" key="2">
    <source>
        <dbReference type="EMBL" id="CAK86542.1"/>
    </source>
</evidence>
<gene>
    <name evidence="2" type="ORF">GSPATT00039768001</name>
</gene>
<dbReference type="EMBL" id="CT868579">
    <property type="protein sequence ID" value="CAK86542.1"/>
    <property type="molecule type" value="Genomic_DNA"/>
</dbReference>
<dbReference type="InParanoid" id="A0DU25"/>
<dbReference type="HOGENOM" id="CLU_509494_0_0_1"/>
<dbReference type="SUPFAM" id="SSF57184">
    <property type="entry name" value="Growth factor receptor domain"/>
    <property type="match status" value="1"/>
</dbReference>
<accession>A0DU25</accession>